<dbReference type="EMBL" id="JAPHEH010000001">
    <property type="protein sequence ID" value="MDG4474570.1"/>
    <property type="molecule type" value="Genomic_DNA"/>
</dbReference>
<reference evidence="1" key="1">
    <citation type="journal article" date="2022" name="bioRxiv">
        <title>Thiovibrio frasassiensisgen. nov., sp. nov., an autotrophic, elemental sulfur disproportionating bacterium isolated from sulfidic karst sediment, and proposal of Thiovibrionaceae fam. nov.</title>
        <authorList>
            <person name="Aronson H."/>
            <person name="Thomas C."/>
            <person name="Bhattacharyya M."/>
            <person name="Eckstein S."/>
            <person name="Jensen S."/>
            <person name="Barco R."/>
            <person name="Macalady J."/>
            <person name="Amend J."/>
        </authorList>
    </citation>
    <scope>NUCLEOTIDE SEQUENCE</scope>
    <source>
        <strain evidence="1">RS19-109</strain>
    </source>
</reference>
<dbReference type="Gene3D" id="2.40.50.100">
    <property type="match status" value="1"/>
</dbReference>
<dbReference type="Proteomes" id="UP001154240">
    <property type="component" value="Unassembled WGS sequence"/>
</dbReference>
<keyword evidence="2" id="KW-1185">Reference proteome</keyword>
<evidence type="ECO:0000313" key="1">
    <source>
        <dbReference type="EMBL" id="MDG4474570.1"/>
    </source>
</evidence>
<evidence type="ECO:0000313" key="2">
    <source>
        <dbReference type="Proteomes" id="UP001154240"/>
    </source>
</evidence>
<accession>A0A9X4MEF7</accession>
<dbReference type="RefSeq" id="WP_307631552.1">
    <property type="nucleotide sequence ID" value="NZ_JAPHEH010000001.1"/>
</dbReference>
<comment type="caution">
    <text evidence="1">The sequence shown here is derived from an EMBL/GenBank/DDBJ whole genome shotgun (WGS) entry which is preliminary data.</text>
</comment>
<sequence>MTHEIDFDAIIGKYRSDPFDYMDVCTIHTGQVRFRVRQDAAVEGPSGEWHHIRGTLLYEMTREGNQKKIFSSSNGVVSFIRDDLEGQFVEAGEKILTIRHPLKKREIIENILRQVLEPFNAPERAKYFFSLELQAKIDKHGQRGVSIKPGDEILTMSLMKRDTPVYYAGEPGIIHSVYFQPGVSVSQGEPLLGICSQEKLPMIQKIITRVKAEWE</sequence>
<name>A0A9X4MEF7_9BACT</name>
<organism evidence="1 2">
    <name type="scientific">Thiovibrio frasassiensis</name>
    <dbReference type="NCBI Taxonomy" id="2984131"/>
    <lineage>
        <taxon>Bacteria</taxon>
        <taxon>Pseudomonadati</taxon>
        <taxon>Thermodesulfobacteriota</taxon>
        <taxon>Desulfobulbia</taxon>
        <taxon>Desulfobulbales</taxon>
        <taxon>Thiovibrionaceae</taxon>
        <taxon>Thiovibrio</taxon>
    </lineage>
</organism>
<protein>
    <submittedName>
        <fullName evidence="1">Uncharacterized protein</fullName>
    </submittedName>
</protein>
<gene>
    <name evidence="1" type="ORF">OLX77_00165</name>
</gene>
<reference evidence="1" key="2">
    <citation type="submission" date="2022-10" db="EMBL/GenBank/DDBJ databases">
        <authorList>
            <person name="Aronson H.S."/>
        </authorList>
    </citation>
    <scope>NUCLEOTIDE SEQUENCE</scope>
    <source>
        <strain evidence="1">RS19-109</strain>
    </source>
</reference>
<proteinExistence type="predicted"/>
<dbReference type="AlphaFoldDB" id="A0A9X4MEF7"/>